<reference evidence="1" key="1">
    <citation type="submission" date="2023-03" db="EMBL/GenBank/DDBJ databases">
        <title>Massive genome expansion in bonnet fungi (Mycena s.s.) driven by repeated elements and novel gene families across ecological guilds.</title>
        <authorList>
            <consortium name="Lawrence Berkeley National Laboratory"/>
            <person name="Harder C.B."/>
            <person name="Miyauchi S."/>
            <person name="Viragh M."/>
            <person name="Kuo A."/>
            <person name="Thoen E."/>
            <person name="Andreopoulos B."/>
            <person name="Lu D."/>
            <person name="Skrede I."/>
            <person name="Drula E."/>
            <person name="Henrissat B."/>
            <person name="Morin E."/>
            <person name="Kohler A."/>
            <person name="Barry K."/>
            <person name="LaButti K."/>
            <person name="Morin E."/>
            <person name="Salamov A."/>
            <person name="Lipzen A."/>
            <person name="Mereny Z."/>
            <person name="Hegedus B."/>
            <person name="Baldrian P."/>
            <person name="Stursova M."/>
            <person name="Weitz H."/>
            <person name="Taylor A."/>
            <person name="Grigoriev I.V."/>
            <person name="Nagy L.G."/>
            <person name="Martin F."/>
            <person name="Kauserud H."/>
        </authorList>
    </citation>
    <scope>NUCLEOTIDE SEQUENCE</scope>
    <source>
        <strain evidence="1">CBHHK182m</strain>
    </source>
</reference>
<name>A0AAD7I1F6_9AGAR</name>
<proteinExistence type="predicted"/>
<dbReference type="Proteomes" id="UP001215598">
    <property type="component" value="Unassembled WGS sequence"/>
</dbReference>
<accession>A0AAD7I1F6</accession>
<evidence type="ECO:0000313" key="2">
    <source>
        <dbReference type="Proteomes" id="UP001215598"/>
    </source>
</evidence>
<gene>
    <name evidence="1" type="ORF">B0H16DRAFT_1468906</name>
</gene>
<protein>
    <submittedName>
        <fullName evidence="1">Uncharacterized protein</fullName>
    </submittedName>
</protein>
<organism evidence="1 2">
    <name type="scientific">Mycena metata</name>
    <dbReference type="NCBI Taxonomy" id="1033252"/>
    <lineage>
        <taxon>Eukaryota</taxon>
        <taxon>Fungi</taxon>
        <taxon>Dikarya</taxon>
        <taxon>Basidiomycota</taxon>
        <taxon>Agaricomycotina</taxon>
        <taxon>Agaricomycetes</taxon>
        <taxon>Agaricomycetidae</taxon>
        <taxon>Agaricales</taxon>
        <taxon>Marasmiineae</taxon>
        <taxon>Mycenaceae</taxon>
        <taxon>Mycena</taxon>
    </lineage>
</organism>
<sequence>MDMEMYQLIMQFPRAGSLIAQLLVADYVDHGVIEAPSVREMGKIIFKIHAGSFKGLAAFGYFDLDDPKVTESQVVDAFESLYGFLDNELTDDEKRNANFGTSMLEHTLCKYWRVFKFKATEPLFTVEDGAAGATSAIFSSESSGKSDFFFSPTALMFPAIGTNVACNSISIRHANKLLIDHISVFAVLSRICIELYAVCVVDHVRMYSLLPDQALLVLNVLAELLGPLGTLKVLLRAFGGPDTFGDELDR</sequence>
<comment type="caution">
    <text evidence="1">The sequence shown here is derived from an EMBL/GenBank/DDBJ whole genome shotgun (WGS) entry which is preliminary data.</text>
</comment>
<evidence type="ECO:0000313" key="1">
    <source>
        <dbReference type="EMBL" id="KAJ7731730.1"/>
    </source>
</evidence>
<dbReference type="EMBL" id="JARKIB010000150">
    <property type="protein sequence ID" value="KAJ7731730.1"/>
    <property type="molecule type" value="Genomic_DNA"/>
</dbReference>
<dbReference type="AlphaFoldDB" id="A0AAD7I1F6"/>
<keyword evidence="2" id="KW-1185">Reference proteome</keyword>